<accession>A0A2K3QIZ3</accession>
<comment type="similarity">
    <text evidence="3">Belongs to the methyltransferase superfamily. Arsenite methyltransferase family.</text>
</comment>
<evidence type="ECO:0000256" key="2">
    <source>
        <dbReference type="ARBA" id="ARBA00022691"/>
    </source>
</evidence>
<dbReference type="PANTHER" id="PTHR43675:SF8">
    <property type="entry name" value="ARSENITE METHYLTRANSFERASE"/>
    <property type="match status" value="1"/>
</dbReference>
<keyword evidence="11" id="KW-1185">Reference proteome</keyword>
<dbReference type="CDD" id="cd02440">
    <property type="entry name" value="AdoMet_MTases"/>
    <property type="match status" value="1"/>
</dbReference>
<evidence type="ECO:0000256" key="4">
    <source>
        <dbReference type="ARBA" id="ARBA00034521"/>
    </source>
</evidence>
<keyword evidence="1" id="KW-0808">Transferase</keyword>
<dbReference type="Gene3D" id="3.40.50.150">
    <property type="entry name" value="Vaccinia Virus protein VP39"/>
    <property type="match status" value="1"/>
</dbReference>
<dbReference type="InterPro" id="IPR029063">
    <property type="entry name" value="SAM-dependent_MTases_sf"/>
</dbReference>
<dbReference type="InterPro" id="IPR026669">
    <property type="entry name" value="Arsenite_MeTrfase-like"/>
</dbReference>
<feature type="domain" description="Methyltransferase" evidence="9">
    <location>
        <begin position="63"/>
        <end position="211"/>
    </location>
</feature>
<dbReference type="STRING" id="45235.A0A2K3QIZ3"/>
<dbReference type="PANTHER" id="PTHR43675">
    <property type="entry name" value="ARSENITE METHYLTRANSFERASE"/>
    <property type="match status" value="1"/>
</dbReference>
<dbReference type="AlphaFoldDB" id="A0A2K3QIZ3"/>
<dbReference type="SUPFAM" id="SSF53335">
    <property type="entry name" value="S-adenosyl-L-methionine-dependent methyltransferases"/>
    <property type="match status" value="1"/>
</dbReference>
<protein>
    <recommendedName>
        <fullName evidence="5">Arsenite methyltransferase</fullName>
        <ecNumber evidence="4">2.1.1.137</ecNumber>
    </recommendedName>
</protein>
<comment type="caution">
    <text evidence="10">The sequence shown here is derived from an EMBL/GenBank/DDBJ whole genome shotgun (WGS) entry which is preliminary data.</text>
</comment>
<dbReference type="EMBL" id="NRSZ01000396">
    <property type="protein sequence ID" value="PNY27504.1"/>
    <property type="molecule type" value="Genomic_DNA"/>
</dbReference>
<comment type="catalytic activity">
    <reaction evidence="6">
        <text>arsenic triglutathione + [thioredoxin]-dithiol + S-adenosyl-L-methionine + 2 H2O = methylarsonous acid + [thioredoxin]-disulfide + 3 glutathione + S-adenosyl-L-homocysteine + H(+)</text>
        <dbReference type="Rhea" id="RHEA:69460"/>
        <dbReference type="Rhea" id="RHEA-COMP:10698"/>
        <dbReference type="Rhea" id="RHEA-COMP:10700"/>
        <dbReference type="ChEBI" id="CHEBI:15377"/>
        <dbReference type="ChEBI" id="CHEBI:15378"/>
        <dbReference type="ChEBI" id="CHEBI:17826"/>
        <dbReference type="ChEBI" id="CHEBI:29950"/>
        <dbReference type="ChEBI" id="CHEBI:50058"/>
        <dbReference type="ChEBI" id="CHEBI:57856"/>
        <dbReference type="ChEBI" id="CHEBI:57925"/>
        <dbReference type="ChEBI" id="CHEBI:59789"/>
        <dbReference type="ChEBI" id="CHEBI:183640"/>
        <dbReference type="EC" id="2.1.1.137"/>
    </reaction>
</comment>
<comment type="catalytic activity">
    <reaction evidence="7">
        <text>arsenic triglutathione + 2 [thioredoxin]-dithiol + 2 S-adenosyl-L-methionine + H2O = dimethylarsinous acid + 2 [thioredoxin]-disulfide + 3 glutathione + 2 S-adenosyl-L-homocysteine + 2 H(+)</text>
        <dbReference type="Rhea" id="RHEA:69464"/>
        <dbReference type="Rhea" id="RHEA-COMP:10698"/>
        <dbReference type="Rhea" id="RHEA-COMP:10700"/>
        <dbReference type="ChEBI" id="CHEBI:15377"/>
        <dbReference type="ChEBI" id="CHEBI:15378"/>
        <dbReference type="ChEBI" id="CHEBI:23808"/>
        <dbReference type="ChEBI" id="CHEBI:29950"/>
        <dbReference type="ChEBI" id="CHEBI:50058"/>
        <dbReference type="ChEBI" id="CHEBI:57856"/>
        <dbReference type="ChEBI" id="CHEBI:57925"/>
        <dbReference type="ChEBI" id="CHEBI:59789"/>
        <dbReference type="ChEBI" id="CHEBI:183640"/>
        <dbReference type="EC" id="2.1.1.137"/>
    </reaction>
</comment>
<evidence type="ECO:0000256" key="7">
    <source>
        <dbReference type="ARBA" id="ARBA00047943"/>
    </source>
</evidence>
<reference evidence="10 11" key="1">
    <citation type="submission" date="2017-08" db="EMBL/GenBank/DDBJ databases">
        <title>Harnessing the power of phylogenomics to disentangle the directionality and signatures of interkingdom host jumping in the parasitic fungal genus Tolypocladium.</title>
        <authorList>
            <person name="Quandt C.A."/>
            <person name="Patterson W."/>
            <person name="Spatafora J.W."/>
        </authorList>
    </citation>
    <scope>NUCLEOTIDE SEQUENCE [LARGE SCALE GENOMIC DNA]</scope>
    <source>
        <strain evidence="10 11">CBS 113982</strain>
    </source>
</reference>
<name>A0A2K3QIZ3_9HYPO</name>
<evidence type="ECO:0000313" key="11">
    <source>
        <dbReference type="Proteomes" id="UP000236621"/>
    </source>
</evidence>
<evidence type="ECO:0000256" key="5">
    <source>
        <dbReference type="ARBA" id="ARBA00034545"/>
    </source>
</evidence>
<dbReference type="InterPro" id="IPR025714">
    <property type="entry name" value="Methyltranfer_dom"/>
</dbReference>
<evidence type="ECO:0000256" key="8">
    <source>
        <dbReference type="ARBA" id="ARBA00048428"/>
    </source>
</evidence>
<dbReference type="GO" id="GO:0030791">
    <property type="term" value="F:arsenite methyltransferase activity"/>
    <property type="evidence" value="ECO:0007669"/>
    <property type="project" value="UniProtKB-EC"/>
</dbReference>
<evidence type="ECO:0000256" key="6">
    <source>
        <dbReference type="ARBA" id="ARBA00047941"/>
    </source>
</evidence>
<evidence type="ECO:0000256" key="1">
    <source>
        <dbReference type="ARBA" id="ARBA00022679"/>
    </source>
</evidence>
<proteinExistence type="inferred from homology"/>
<evidence type="ECO:0000313" key="10">
    <source>
        <dbReference type="EMBL" id="PNY27504.1"/>
    </source>
</evidence>
<evidence type="ECO:0000256" key="3">
    <source>
        <dbReference type="ARBA" id="ARBA00034487"/>
    </source>
</evidence>
<evidence type="ECO:0000259" key="9">
    <source>
        <dbReference type="Pfam" id="PF13847"/>
    </source>
</evidence>
<keyword evidence="2" id="KW-0949">S-adenosyl-L-methionine</keyword>
<organism evidence="10 11">
    <name type="scientific">Tolypocladium capitatum</name>
    <dbReference type="NCBI Taxonomy" id="45235"/>
    <lineage>
        <taxon>Eukaryota</taxon>
        <taxon>Fungi</taxon>
        <taxon>Dikarya</taxon>
        <taxon>Ascomycota</taxon>
        <taxon>Pezizomycotina</taxon>
        <taxon>Sordariomycetes</taxon>
        <taxon>Hypocreomycetidae</taxon>
        <taxon>Hypocreales</taxon>
        <taxon>Ophiocordycipitaceae</taxon>
        <taxon>Tolypocladium</taxon>
    </lineage>
</organism>
<dbReference type="Pfam" id="PF13847">
    <property type="entry name" value="Methyltransf_31"/>
    <property type="match status" value="1"/>
</dbReference>
<gene>
    <name evidence="10" type="ORF">TCAP_02565</name>
</gene>
<dbReference type="EC" id="2.1.1.137" evidence="4"/>
<sequence length="273" mass="29134">MDSQEIYSHVSERYSAAALSSSSGYGDRVAKAFGYSEEELAAIPRESNLGLSCGNPLAVASLRDGETVIDLGSGAGLDVFLAASKVGPTGKAIGVDMNKDMLSKAQKLKADSGKTNIQFVESRITEIALESGIAECIISNCVINLVPENEKQLVFNEMFRLLKSGGRVAISDILARKPFPEEIRRSIGLYVGCVAGASQVADYERYLKDAGFKDILITDMGSDLNVYLETDADRSGTAESNVCCSAGEGMLTDLQGQDLNLWAGSFGVYAVKR</sequence>
<comment type="catalytic activity">
    <reaction evidence="8">
        <text>arsenic triglutathione + 3 [thioredoxin]-dithiol + 3 S-adenosyl-L-methionine = trimethylarsine + 3 [thioredoxin]-disulfide + 3 glutathione + 3 S-adenosyl-L-homocysteine + 3 H(+)</text>
        <dbReference type="Rhea" id="RHEA:69432"/>
        <dbReference type="Rhea" id="RHEA-COMP:10698"/>
        <dbReference type="Rhea" id="RHEA-COMP:10700"/>
        <dbReference type="ChEBI" id="CHEBI:15378"/>
        <dbReference type="ChEBI" id="CHEBI:27130"/>
        <dbReference type="ChEBI" id="CHEBI:29950"/>
        <dbReference type="ChEBI" id="CHEBI:50058"/>
        <dbReference type="ChEBI" id="CHEBI:57856"/>
        <dbReference type="ChEBI" id="CHEBI:57925"/>
        <dbReference type="ChEBI" id="CHEBI:59789"/>
        <dbReference type="ChEBI" id="CHEBI:183640"/>
        <dbReference type="EC" id="2.1.1.137"/>
    </reaction>
</comment>
<dbReference type="OrthoDB" id="66144at2759"/>
<dbReference type="Proteomes" id="UP000236621">
    <property type="component" value="Unassembled WGS sequence"/>
</dbReference>